<sequence>MRTLLQPFLEDMEPKRGLPAAAYRDVEFWNAECQSVLARNWVCIGFAHELKEAGDAVPVTVAGRPLLMVRNGEGEIKAFHNVCRHRCLTLVDKPGNVGKLIRCPYHAWAYDLNGTLRASPHFGGTGRHEAKGFEKSRNGLVSVRTHVWQDWIFVNVSGEAPHFEDYAGSLIKRLGGIDWGNVDCIGTLDFGEISTNWKFIMENFIEPYHVQFVHSSTTDQPLADHYTIIDGNCMGSAVDLEEEAGTSGSLAVSSRYLALYPNFILGRYFPDQLGAYLNIPTGPGTMKQKRGLYTTGGEQLSASEIEDLKRLWWDVHKEDHAMVERLQVGRASEVSDTGGVLSPVWEDSVHAFQS</sequence>
<evidence type="ECO:0000256" key="4">
    <source>
        <dbReference type="ARBA" id="ARBA00023002"/>
    </source>
</evidence>
<dbReference type="EMBL" id="VXRY01000014">
    <property type="protein sequence ID" value="MXY32552.1"/>
    <property type="molecule type" value="Genomic_DNA"/>
</dbReference>
<dbReference type="InterPro" id="IPR015879">
    <property type="entry name" value="Ring_hydroxy_dOase_asu_C_dom"/>
</dbReference>
<dbReference type="GO" id="GO:0051213">
    <property type="term" value="F:dioxygenase activity"/>
    <property type="evidence" value="ECO:0007669"/>
    <property type="project" value="UniProtKB-KW"/>
</dbReference>
<dbReference type="Gene3D" id="3.90.380.10">
    <property type="entry name" value="Naphthalene 1,2-dioxygenase Alpha Subunit, Chain A, domain 1"/>
    <property type="match status" value="2"/>
</dbReference>
<keyword evidence="6" id="KW-0411">Iron-sulfur</keyword>
<dbReference type="GO" id="GO:0051537">
    <property type="term" value="F:2 iron, 2 sulfur cluster binding"/>
    <property type="evidence" value="ECO:0007669"/>
    <property type="project" value="UniProtKB-KW"/>
</dbReference>
<dbReference type="PANTHER" id="PTHR43756:SF5">
    <property type="entry name" value="CHOLINE MONOOXYGENASE, CHLOROPLASTIC"/>
    <property type="match status" value="1"/>
</dbReference>
<dbReference type="Gene3D" id="2.102.10.10">
    <property type="entry name" value="Rieske [2Fe-2S] iron-sulphur domain"/>
    <property type="match status" value="1"/>
</dbReference>
<accession>A0A6B0XY13</accession>
<dbReference type="AlphaFoldDB" id="A0A6B0XY13"/>
<evidence type="ECO:0000256" key="5">
    <source>
        <dbReference type="ARBA" id="ARBA00023004"/>
    </source>
</evidence>
<keyword evidence="3" id="KW-0479">Metal-binding</keyword>
<dbReference type="InterPro" id="IPR036922">
    <property type="entry name" value="Rieske_2Fe-2S_sf"/>
</dbReference>
<proteinExistence type="predicted"/>
<feature type="non-terminal residue" evidence="8">
    <location>
        <position position="354"/>
    </location>
</feature>
<reference evidence="8" key="1">
    <citation type="submission" date="2019-09" db="EMBL/GenBank/DDBJ databases">
        <title>Characterisation of the sponge microbiome using genome-centric metagenomics.</title>
        <authorList>
            <person name="Engelberts J.P."/>
            <person name="Robbins S.J."/>
            <person name="De Goeij J.M."/>
            <person name="Aranda M."/>
            <person name="Bell S.C."/>
            <person name="Webster N.S."/>
        </authorList>
    </citation>
    <scope>NUCLEOTIDE SEQUENCE</scope>
    <source>
        <strain evidence="8">SB0664_bin_43</strain>
    </source>
</reference>
<evidence type="ECO:0000256" key="6">
    <source>
        <dbReference type="ARBA" id="ARBA00023014"/>
    </source>
</evidence>
<comment type="caution">
    <text evidence="8">The sequence shown here is derived from an EMBL/GenBank/DDBJ whole genome shotgun (WGS) entry which is preliminary data.</text>
</comment>
<dbReference type="CDD" id="cd00680">
    <property type="entry name" value="RHO_alpha_C"/>
    <property type="match status" value="1"/>
</dbReference>
<dbReference type="CDD" id="cd03469">
    <property type="entry name" value="Rieske_RO_Alpha_N"/>
    <property type="match status" value="1"/>
</dbReference>
<evidence type="ECO:0000256" key="2">
    <source>
        <dbReference type="ARBA" id="ARBA00022714"/>
    </source>
</evidence>
<keyword evidence="5" id="KW-0408">Iron</keyword>
<evidence type="ECO:0000313" key="8">
    <source>
        <dbReference type="EMBL" id="MXY32552.1"/>
    </source>
</evidence>
<organism evidence="8">
    <name type="scientific">Boseongicola sp. SB0664_bin_43</name>
    <dbReference type="NCBI Taxonomy" id="2604844"/>
    <lineage>
        <taxon>Bacteria</taxon>
        <taxon>Pseudomonadati</taxon>
        <taxon>Pseudomonadota</taxon>
        <taxon>Alphaproteobacteria</taxon>
        <taxon>Rhodobacterales</taxon>
        <taxon>Paracoccaceae</taxon>
        <taxon>Boseongicola</taxon>
    </lineage>
</organism>
<keyword evidence="4" id="KW-0560">Oxidoreductase</keyword>
<dbReference type="Pfam" id="PF00848">
    <property type="entry name" value="Ring_hydroxyl_A"/>
    <property type="match status" value="1"/>
</dbReference>
<keyword evidence="2" id="KW-0001">2Fe-2S</keyword>
<keyword evidence="8" id="KW-0223">Dioxygenase</keyword>
<dbReference type="InterPro" id="IPR001663">
    <property type="entry name" value="Rng_hydr_dOase-A"/>
</dbReference>
<dbReference type="GO" id="GO:0005506">
    <property type="term" value="F:iron ion binding"/>
    <property type="evidence" value="ECO:0007669"/>
    <property type="project" value="InterPro"/>
</dbReference>
<dbReference type="SUPFAM" id="SSF55961">
    <property type="entry name" value="Bet v1-like"/>
    <property type="match status" value="1"/>
</dbReference>
<evidence type="ECO:0000256" key="3">
    <source>
        <dbReference type="ARBA" id="ARBA00022723"/>
    </source>
</evidence>
<dbReference type="SUPFAM" id="SSF50022">
    <property type="entry name" value="ISP domain"/>
    <property type="match status" value="1"/>
</dbReference>
<feature type="domain" description="Rieske" evidence="7">
    <location>
        <begin position="41"/>
        <end position="154"/>
    </location>
</feature>
<name>A0A6B0XY13_9RHOB</name>
<evidence type="ECO:0000259" key="7">
    <source>
        <dbReference type="PROSITE" id="PS51296"/>
    </source>
</evidence>
<gene>
    <name evidence="8" type="ORF">F4Y60_00360</name>
</gene>
<evidence type="ECO:0000256" key="1">
    <source>
        <dbReference type="ARBA" id="ARBA00001962"/>
    </source>
</evidence>
<dbReference type="InterPro" id="IPR017941">
    <property type="entry name" value="Rieske_2Fe-2S"/>
</dbReference>
<dbReference type="Pfam" id="PF00355">
    <property type="entry name" value="Rieske"/>
    <property type="match status" value="1"/>
</dbReference>
<dbReference type="PROSITE" id="PS51296">
    <property type="entry name" value="RIESKE"/>
    <property type="match status" value="1"/>
</dbReference>
<dbReference type="PANTHER" id="PTHR43756">
    <property type="entry name" value="CHOLINE MONOOXYGENASE, CHLOROPLASTIC"/>
    <property type="match status" value="1"/>
</dbReference>
<protein>
    <submittedName>
        <fullName evidence="8">Aromatic ring-hydroxylating dioxygenase subunit alpha</fullName>
    </submittedName>
</protein>
<comment type="cofactor">
    <cofactor evidence="1">
        <name>Fe cation</name>
        <dbReference type="ChEBI" id="CHEBI:24875"/>
    </cofactor>
</comment>
<dbReference type="PRINTS" id="PR00090">
    <property type="entry name" value="RNGDIOXGNASE"/>
</dbReference>